<dbReference type="EMBL" id="CP000927">
    <property type="protein sequence ID" value="ABZ71524.1"/>
    <property type="molecule type" value="Genomic_DNA"/>
</dbReference>
<evidence type="ECO:0000313" key="2">
    <source>
        <dbReference type="EMBL" id="ABZ71524.1"/>
    </source>
</evidence>
<gene>
    <name evidence="2" type="ordered locus">Caul_2397</name>
</gene>
<dbReference type="AlphaFoldDB" id="B0SVQ6"/>
<dbReference type="Pfam" id="PF13577">
    <property type="entry name" value="SnoaL_4"/>
    <property type="match status" value="1"/>
</dbReference>
<reference evidence="2" key="1">
    <citation type="submission" date="2008-01" db="EMBL/GenBank/DDBJ databases">
        <title>Complete sequence of chromosome of Caulobacter sp. K31.</title>
        <authorList>
            <consortium name="US DOE Joint Genome Institute"/>
            <person name="Copeland A."/>
            <person name="Lucas S."/>
            <person name="Lapidus A."/>
            <person name="Barry K."/>
            <person name="Glavina del Rio T."/>
            <person name="Dalin E."/>
            <person name="Tice H."/>
            <person name="Pitluck S."/>
            <person name="Bruce D."/>
            <person name="Goodwin L."/>
            <person name="Thompson L.S."/>
            <person name="Brettin T."/>
            <person name="Detter J.C."/>
            <person name="Han C."/>
            <person name="Schmutz J."/>
            <person name="Larimer F."/>
            <person name="Land M."/>
            <person name="Hauser L."/>
            <person name="Kyrpides N."/>
            <person name="Kim E."/>
            <person name="Stephens C."/>
            <person name="Richardson P."/>
        </authorList>
    </citation>
    <scope>NUCLEOTIDE SEQUENCE [LARGE SCALE GENOMIC DNA]</scope>
    <source>
        <strain evidence="2">K31</strain>
    </source>
</reference>
<dbReference type="SUPFAM" id="SSF54427">
    <property type="entry name" value="NTF2-like"/>
    <property type="match status" value="1"/>
</dbReference>
<accession>B0SVQ6</accession>
<dbReference type="Gene3D" id="3.10.450.50">
    <property type="match status" value="1"/>
</dbReference>
<dbReference type="InterPro" id="IPR032710">
    <property type="entry name" value="NTF2-like_dom_sf"/>
</dbReference>
<organism evidence="2">
    <name type="scientific">Caulobacter sp. (strain K31)</name>
    <dbReference type="NCBI Taxonomy" id="366602"/>
    <lineage>
        <taxon>Bacteria</taxon>
        <taxon>Pseudomonadati</taxon>
        <taxon>Pseudomonadota</taxon>
        <taxon>Alphaproteobacteria</taxon>
        <taxon>Caulobacterales</taxon>
        <taxon>Caulobacteraceae</taxon>
        <taxon>Caulobacter</taxon>
    </lineage>
</organism>
<dbReference type="HOGENOM" id="CLU_1479534_0_0_5"/>
<feature type="domain" description="SnoaL-like" evidence="1">
    <location>
        <begin position="22"/>
        <end position="166"/>
    </location>
</feature>
<dbReference type="STRING" id="366602.Caul_2397"/>
<name>B0SVQ6_CAUSK</name>
<dbReference type="KEGG" id="cak:Caul_2397"/>
<dbReference type="InterPro" id="IPR037401">
    <property type="entry name" value="SnoaL-like"/>
</dbReference>
<dbReference type="CDD" id="cd00531">
    <property type="entry name" value="NTF2_like"/>
    <property type="match status" value="1"/>
</dbReference>
<protein>
    <recommendedName>
        <fullName evidence="1">SnoaL-like domain-containing protein</fullName>
    </recommendedName>
</protein>
<proteinExistence type="predicted"/>
<sequence>MDGGMKASPPPAIITYLELDMSDEIAVREVLARYVRAADHRSGAAMAELFVDGATVEIHYDKGGSDELLGVLEGREAIAHAVGAMMLPHPPRGWSHHTTHDAIVSIKGDVAELDAQFIVFSVLGAQQPAGGWPKTAVGAQGSVTPIESGYYRPTLHRIDGAWRIHTHRIYLDLPMAFPSEPE</sequence>
<evidence type="ECO:0000259" key="1">
    <source>
        <dbReference type="Pfam" id="PF13577"/>
    </source>
</evidence>
<dbReference type="eggNOG" id="ENOG5034031">
    <property type="taxonomic scope" value="Bacteria"/>
</dbReference>